<evidence type="ECO:0000256" key="3">
    <source>
        <dbReference type="ARBA" id="ARBA00022729"/>
    </source>
</evidence>
<dbReference type="GO" id="GO:0042918">
    <property type="term" value="P:alkanesulfonate transmembrane transport"/>
    <property type="evidence" value="ECO:0007669"/>
    <property type="project" value="TreeGrafter"/>
</dbReference>
<dbReference type="PANTHER" id="PTHR30024:SF47">
    <property type="entry name" value="TAURINE-BINDING PERIPLASMIC PROTEIN"/>
    <property type="match status" value="1"/>
</dbReference>
<sequence>MIINKRLKKLILVLMSLIFITGCGMSKTKSKAAEEKPQVIKIGVINVPNDKQVAITQGFFDKSFKEKGIKTEFLFFDSGVAANQALASNSIDFAEMGYTNAVVALANDLPAKLIWIHEVLGSNEALVVRNGSNVENIKQLAGKKIATPFSSTSHYSLLQALNEAGLSEKDVTLLDMQTSEIVAAWSRGDIDAAYTWKPTLSELEKTGKVIIDSDDLAQKGYVTTNIELVNSHFAEKYPELVVDYLSVLNEGVNFYLHDYPLAIKGMATKQNLSYQEIDDQVQGTTWLINYAQLSPDYLGNEKETGNFQKVFYDTAIFLKDQGSIKDVPTKEKIDSFIDKSYNLKINSIESN</sequence>
<comment type="subcellular location">
    <subcellularLocation>
        <location evidence="1">Periplasm</location>
    </subcellularLocation>
</comment>
<dbReference type="EMBL" id="CP019609">
    <property type="protein sequence ID" value="AQP52804.1"/>
    <property type="molecule type" value="Genomic_DNA"/>
</dbReference>
<dbReference type="PROSITE" id="PS51257">
    <property type="entry name" value="PROKAR_LIPOPROTEIN"/>
    <property type="match status" value="1"/>
</dbReference>
<reference evidence="4 5" key="1">
    <citation type="journal article" date="2010" name="Int. J. Syst. Evol. Microbiol.">
        <title>Vagococcus penaei sp. nov., isolated from spoilage microbiota of cooked shrimp (Penaeus vannamei).</title>
        <authorList>
            <person name="Jaffres E."/>
            <person name="Prevost H."/>
            <person name="Rossero A."/>
            <person name="Joffraud J.J."/>
            <person name="Dousset X."/>
        </authorList>
    </citation>
    <scope>NUCLEOTIDE SEQUENCE [LARGE SCALE GENOMIC DNA]</scope>
    <source>
        <strain evidence="4 5">CD276</strain>
    </source>
</reference>
<keyword evidence="5" id="KW-1185">Reference proteome</keyword>
<evidence type="ECO:0000256" key="1">
    <source>
        <dbReference type="ARBA" id="ARBA00004418"/>
    </source>
</evidence>
<dbReference type="KEGG" id="vpi:BW732_00275"/>
<evidence type="ECO:0000313" key="5">
    <source>
        <dbReference type="Proteomes" id="UP000188246"/>
    </source>
</evidence>
<dbReference type="STRING" id="633807.BW732_00275"/>
<name>A0A1Q2D382_9ENTE</name>
<dbReference type="Pfam" id="PF09084">
    <property type="entry name" value="NMT1"/>
    <property type="match status" value="1"/>
</dbReference>
<accession>A0A1Q2D382</accession>
<dbReference type="Proteomes" id="UP000188246">
    <property type="component" value="Chromosome"/>
</dbReference>
<dbReference type="Gene3D" id="3.40.190.10">
    <property type="entry name" value="Periplasmic binding protein-like II"/>
    <property type="match status" value="2"/>
</dbReference>
<gene>
    <name evidence="4" type="ORF">BW732_00275</name>
</gene>
<proteinExistence type="inferred from homology"/>
<keyword evidence="3" id="KW-0732">Signal</keyword>
<dbReference type="InterPro" id="IPR001638">
    <property type="entry name" value="Solute-binding_3/MltF_N"/>
</dbReference>
<dbReference type="InterPro" id="IPR015168">
    <property type="entry name" value="SsuA/THI5"/>
</dbReference>
<evidence type="ECO:0000256" key="2">
    <source>
        <dbReference type="ARBA" id="ARBA00010742"/>
    </source>
</evidence>
<organism evidence="4 5">
    <name type="scientific">Vagococcus penaei</name>
    <dbReference type="NCBI Taxonomy" id="633807"/>
    <lineage>
        <taxon>Bacteria</taxon>
        <taxon>Bacillati</taxon>
        <taxon>Bacillota</taxon>
        <taxon>Bacilli</taxon>
        <taxon>Lactobacillales</taxon>
        <taxon>Enterococcaceae</taxon>
        <taxon>Vagococcus</taxon>
    </lineage>
</organism>
<evidence type="ECO:0000313" key="4">
    <source>
        <dbReference type="EMBL" id="AQP52804.1"/>
    </source>
</evidence>
<dbReference type="GO" id="GO:0042597">
    <property type="term" value="C:periplasmic space"/>
    <property type="evidence" value="ECO:0007669"/>
    <property type="project" value="UniProtKB-SubCell"/>
</dbReference>
<dbReference type="SMART" id="SM00062">
    <property type="entry name" value="PBPb"/>
    <property type="match status" value="1"/>
</dbReference>
<comment type="similarity">
    <text evidence="2">Belongs to the bacterial solute-binding protein SsuA/TauA family.</text>
</comment>
<dbReference type="InterPro" id="IPR010068">
    <property type="entry name" value="Peri-bd_TauA"/>
</dbReference>
<protein>
    <submittedName>
        <fullName evidence="4">Uncharacterized protein</fullName>
    </submittedName>
</protein>
<dbReference type="PANTHER" id="PTHR30024">
    <property type="entry name" value="ALIPHATIC SULFONATES-BINDING PROTEIN-RELATED"/>
    <property type="match status" value="1"/>
</dbReference>
<dbReference type="AlphaFoldDB" id="A0A1Q2D382"/>
<dbReference type="CDD" id="cd13560">
    <property type="entry name" value="PBP2_taurine"/>
    <property type="match status" value="1"/>
</dbReference>
<dbReference type="OrthoDB" id="1150409at2"/>
<dbReference type="SUPFAM" id="SSF53850">
    <property type="entry name" value="Periplasmic binding protein-like II"/>
    <property type="match status" value="1"/>
</dbReference>